<organism evidence="3 4">
    <name type="scientific">Cohnella rhizosphaerae</name>
    <dbReference type="NCBI Taxonomy" id="1457232"/>
    <lineage>
        <taxon>Bacteria</taxon>
        <taxon>Bacillati</taxon>
        <taxon>Bacillota</taxon>
        <taxon>Bacilli</taxon>
        <taxon>Bacillales</taxon>
        <taxon>Paenibacillaceae</taxon>
        <taxon>Cohnella</taxon>
    </lineage>
</organism>
<sequence>MDFMSRVHPELREGLGMLPALKLPDDLDKVRNFPPLAFPHSPEAKFSTITIAGAGGQPMLVNVYEPASRDGRVLPALLWLHGGGYVLGHPDYETPACEELAVLADCVVYAPDYRLAPEHPYPAGLEDAYAALAWLAGDAEAQRIDASRIAIGGGSAGGGLCAALALLARDRGGPSLCYQMPLYPMIDDRHEAPSSYEITEPAVWNRANNIAAWQMYLGGGDGPYAAPARAERLEGLPPAYICIGQLDLFRDETISYAARLAQAGVEVELHLYPGCYHAFENFVRDASVSKRARESYIGALARAFAGE</sequence>
<dbReference type="GO" id="GO:0016787">
    <property type="term" value="F:hydrolase activity"/>
    <property type="evidence" value="ECO:0007669"/>
    <property type="project" value="UniProtKB-KW"/>
</dbReference>
<dbReference type="PANTHER" id="PTHR48081">
    <property type="entry name" value="AB HYDROLASE SUPERFAMILY PROTEIN C4A8.06C"/>
    <property type="match status" value="1"/>
</dbReference>
<dbReference type="InterPro" id="IPR029058">
    <property type="entry name" value="AB_hydrolase_fold"/>
</dbReference>
<comment type="caution">
    <text evidence="3">The sequence shown here is derived from an EMBL/GenBank/DDBJ whole genome shotgun (WGS) entry which is preliminary data.</text>
</comment>
<protein>
    <submittedName>
        <fullName evidence="3">Alpha/beta hydrolase</fullName>
    </submittedName>
</protein>
<dbReference type="AlphaFoldDB" id="A0A9X4KU41"/>
<keyword evidence="1 3" id="KW-0378">Hydrolase</keyword>
<evidence type="ECO:0000259" key="2">
    <source>
        <dbReference type="Pfam" id="PF07859"/>
    </source>
</evidence>
<evidence type="ECO:0000313" key="3">
    <source>
        <dbReference type="EMBL" id="MDG0808839.1"/>
    </source>
</evidence>
<keyword evidence="4" id="KW-1185">Reference proteome</keyword>
<dbReference type="Proteomes" id="UP001153404">
    <property type="component" value="Unassembled WGS sequence"/>
</dbReference>
<feature type="domain" description="Alpha/beta hydrolase fold-3" evidence="2">
    <location>
        <begin position="77"/>
        <end position="280"/>
    </location>
</feature>
<name>A0A9X4KU41_9BACL</name>
<reference evidence="3" key="1">
    <citation type="submission" date="2022-10" db="EMBL/GenBank/DDBJ databases">
        <title>Comparative genomic analysis of Cohnella hashimotonis sp. nov., isolated from the International Space Station.</title>
        <authorList>
            <person name="Simpson A."/>
            <person name="Venkateswaran K."/>
        </authorList>
    </citation>
    <scope>NUCLEOTIDE SEQUENCE</scope>
    <source>
        <strain evidence="3">DSM 28161</strain>
    </source>
</reference>
<dbReference type="EMBL" id="JAPDIA010000002">
    <property type="protein sequence ID" value="MDG0808839.1"/>
    <property type="molecule type" value="Genomic_DNA"/>
</dbReference>
<dbReference type="SUPFAM" id="SSF53474">
    <property type="entry name" value="alpha/beta-Hydrolases"/>
    <property type="match status" value="1"/>
</dbReference>
<proteinExistence type="predicted"/>
<gene>
    <name evidence="3" type="ORF">OMP40_05130</name>
</gene>
<dbReference type="PANTHER" id="PTHR48081:SF8">
    <property type="entry name" value="ALPHA_BETA HYDROLASE FOLD-3 DOMAIN-CONTAINING PROTEIN-RELATED"/>
    <property type="match status" value="1"/>
</dbReference>
<dbReference type="Gene3D" id="3.40.50.1820">
    <property type="entry name" value="alpha/beta hydrolase"/>
    <property type="match status" value="1"/>
</dbReference>
<dbReference type="Pfam" id="PF07859">
    <property type="entry name" value="Abhydrolase_3"/>
    <property type="match status" value="1"/>
</dbReference>
<dbReference type="InterPro" id="IPR013094">
    <property type="entry name" value="AB_hydrolase_3"/>
</dbReference>
<dbReference type="RefSeq" id="WP_277529799.1">
    <property type="nucleotide sequence ID" value="NZ_JAPDIA010000002.1"/>
</dbReference>
<accession>A0A9X4KU41</accession>
<evidence type="ECO:0000256" key="1">
    <source>
        <dbReference type="ARBA" id="ARBA00022801"/>
    </source>
</evidence>
<dbReference type="InterPro" id="IPR050300">
    <property type="entry name" value="GDXG_lipolytic_enzyme"/>
</dbReference>
<evidence type="ECO:0000313" key="4">
    <source>
        <dbReference type="Proteomes" id="UP001153404"/>
    </source>
</evidence>